<evidence type="ECO:0000256" key="8">
    <source>
        <dbReference type="ARBA" id="ARBA00035418"/>
    </source>
</evidence>
<proteinExistence type="evidence at transcript level"/>
<name>A0A4Y7M654_9CRUS</name>
<dbReference type="GO" id="GO:1990904">
    <property type="term" value="C:ribonucleoprotein complex"/>
    <property type="evidence" value="ECO:0007669"/>
    <property type="project" value="UniProtKB-KW"/>
</dbReference>
<dbReference type="GO" id="GO:0006412">
    <property type="term" value="P:translation"/>
    <property type="evidence" value="ECO:0007669"/>
    <property type="project" value="InterPro"/>
</dbReference>
<dbReference type="InterPro" id="IPR021137">
    <property type="entry name" value="Ribosomal_bL35-like"/>
</dbReference>
<dbReference type="EMBL" id="LR005893">
    <property type="protein sequence ID" value="SVE75512.1"/>
    <property type="molecule type" value="mRNA"/>
</dbReference>
<dbReference type="Pfam" id="PF01632">
    <property type="entry name" value="Ribosomal_L35p"/>
    <property type="match status" value="1"/>
</dbReference>
<keyword evidence="5" id="KW-0496">Mitochondrion</keyword>
<evidence type="ECO:0000256" key="1">
    <source>
        <dbReference type="ARBA" id="ARBA00004173"/>
    </source>
</evidence>
<comment type="similarity">
    <text evidence="2">Belongs to the bacterial ribosomal protein bL35 family.</text>
</comment>
<reference evidence="9" key="1">
    <citation type="submission" date="2018-08" db="EMBL/GenBank/DDBJ databases">
        <authorList>
            <person name="Cornetti L."/>
        </authorList>
    </citation>
    <scope>NUCLEOTIDE SEQUENCE</scope>
    <source>
        <strain evidence="9">ZA-DOLI</strain>
    </source>
</reference>
<gene>
    <name evidence="9" type="primary">EOG090X0J5E</name>
</gene>
<dbReference type="GO" id="GO:0005739">
    <property type="term" value="C:mitochondrion"/>
    <property type="evidence" value="ECO:0007669"/>
    <property type="project" value="UniProtKB-SubCell"/>
</dbReference>
<organism evidence="9">
    <name type="scientific">Daphnia dolichocephala</name>
    <dbReference type="NCBI Taxonomy" id="2282166"/>
    <lineage>
        <taxon>Eukaryota</taxon>
        <taxon>Metazoa</taxon>
        <taxon>Ecdysozoa</taxon>
        <taxon>Arthropoda</taxon>
        <taxon>Crustacea</taxon>
        <taxon>Branchiopoda</taxon>
        <taxon>Diplostraca</taxon>
        <taxon>Cladocera</taxon>
        <taxon>Anomopoda</taxon>
        <taxon>Daphniidae</taxon>
        <taxon>Daphnia</taxon>
    </lineage>
</organism>
<evidence type="ECO:0000256" key="2">
    <source>
        <dbReference type="ARBA" id="ARBA00006598"/>
    </source>
</evidence>
<dbReference type="GO" id="GO:0005840">
    <property type="term" value="C:ribosome"/>
    <property type="evidence" value="ECO:0007669"/>
    <property type="project" value="UniProtKB-KW"/>
</dbReference>
<comment type="subcellular location">
    <subcellularLocation>
        <location evidence="1">Mitochondrion</location>
    </subcellularLocation>
</comment>
<protein>
    <recommendedName>
        <fullName evidence="7">Large ribosomal subunit protein bL35m</fullName>
    </recommendedName>
    <alternativeName>
        <fullName evidence="8">39S ribosomal protein L35, mitochondrial</fullName>
    </alternativeName>
</protein>
<accession>A0A4Y7M654</accession>
<evidence type="ECO:0000256" key="7">
    <source>
        <dbReference type="ARBA" id="ARBA00035273"/>
    </source>
</evidence>
<keyword evidence="6" id="KW-0687">Ribonucleoprotein</keyword>
<dbReference type="InterPro" id="IPR019338">
    <property type="entry name" value="Ribosomal_bL35m"/>
</dbReference>
<evidence type="ECO:0000256" key="6">
    <source>
        <dbReference type="ARBA" id="ARBA00023274"/>
    </source>
</evidence>
<dbReference type="PANTHER" id="PTHR15909">
    <property type="entry name" value="39S RIBOSOMAL PROTEIN L35, MITOCHONDRIAL"/>
    <property type="match status" value="1"/>
</dbReference>
<dbReference type="PANTHER" id="PTHR15909:SF0">
    <property type="entry name" value="LARGE RIBOSOMAL SUBUNIT PROTEIN BL35M"/>
    <property type="match status" value="1"/>
</dbReference>
<dbReference type="InterPro" id="IPR037229">
    <property type="entry name" value="Ribosomal_bL35_sf"/>
</dbReference>
<sequence length="169" mass="19953">MESAALQNLGNASFIIFCIINLINNCKLHQLKVATRHVVIWQTTKVSEVCWNCCNIRISFPCIQQTRSVTKWSLNKGKRKTVKAVVGRFYRLGWGAWIRPMVGHSKRHWSKTAKRKIRSEKHVFCNSTQSTLLDKMVTKYWRKRRFYIDDVYEPYQQREEYSSSAVKPH</sequence>
<evidence type="ECO:0000313" key="9">
    <source>
        <dbReference type="EMBL" id="SVE75512.1"/>
    </source>
</evidence>
<dbReference type="AlphaFoldDB" id="A0A4Y7M654"/>
<dbReference type="GO" id="GO:0003735">
    <property type="term" value="F:structural constituent of ribosome"/>
    <property type="evidence" value="ECO:0007669"/>
    <property type="project" value="InterPro"/>
</dbReference>
<evidence type="ECO:0000256" key="3">
    <source>
        <dbReference type="ARBA" id="ARBA00022946"/>
    </source>
</evidence>
<evidence type="ECO:0000256" key="4">
    <source>
        <dbReference type="ARBA" id="ARBA00022980"/>
    </source>
</evidence>
<keyword evidence="4" id="KW-0689">Ribosomal protein</keyword>
<evidence type="ECO:0000256" key="5">
    <source>
        <dbReference type="ARBA" id="ARBA00023128"/>
    </source>
</evidence>
<keyword evidence="3" id="KW-0809">Transit peptide</keyword>
<dbReference type="SUPFAM" id="SSF143034">
    <property type="entry name" value="L35p-like"/>
    <property type="match status" value="1"/>
</dbReference>